<protein>
    <recommendedName>
        <fullName evidence="4">YibE/F family protein</fullName>
    </recommendedName>
</protein>
<feature type="transmembrane region" description="Helical" evidence="1">
    <location>
        <begin position="273"/>
        <end position="294"/>
    </location>
</feature>
<proteinExistence type="predicted"/>
<dbReference type="PANTHER" id="PTHR41771">
    <property type="entry name" value="MEMBRANE PROTEIN-RELATED"/>
    <property type="match status" value="1"/>
</dbReference>
<dbReference type="Pfam" id="PF07907">
    <property type="entry name" value="YibE_F"/>
    <property type="match status" value="1"/>
</dbReference>
<feature type="transmembrane region" description="Helical" evidence="1">
    <location>
        <begin position="377"/>
        <end position="399"/>
    </location>
</feature>
<keyword evidence="1" id="KW-1133">Transmembrane helix</keyword>
<organism evidence="2 3">
    <name type="scientific">Nocardioides baekrokdamisoli</name>
    <dbReference type="NCBI Taxonomy" id="1804624"/>
    <lineage>
        <taxon>Bacteria</taxon>
        <taxon>Bacillati</taxon>
        <taxon>Actinomycetota</taxon>
        <taxon>Actinomycetes</taxon>
        <taxon>Propionibacteriales</taxon>
        <taxon>Nocardioidaceae</taxon>
        <taxon>Nocardioides</taxon>
    </lineage>
</organism>
<evidence type="ECO:0000313" key="2">
    <source>
        <dbReference type="EMBL" id="BBH16230.1"/>
    </source>
</evidence>
<evidence type="ECO:0000256" key="1">
    <source>
        <dbReference type="SAM" id="Phobius"/>
    </source>
</evidence>
<keyword evidence="1" id="KW-0812">Transmembrane</keyword>
<name>A0A3G9IBJ8_9ACTN</name>
<feature type="transmembrane region" description="Helical" evidence="1">
    <location>
        <begin position="181"/>
        <end position="200"/>
    </location>
</feature>
<dbReference type="EMBL" id="AP019307">
    <property type="protein sequence ID" value="BBH16230.1"/>
    <property type="molecule type" value="Genomic_DNA"/>
</dbReference>
<dbReference type="OrthoDB" id="5846312at2"/>
<dbReference type="AlphaFoldDB" id="A0A3G9IBJ8"/>
<sequence>MGAHTHHHAAGTIEVGRTARFVTLGLLIAIGLATVIGGIVLWPDSAKAPKVSHAAAIGAPGVTFPHGTVKSVQSVCPLTAVPNGTGGTTMAPVPSANCGNITVLPDGLTAPVTINGTPPEVLRAGLKPGQRVLLMRQPGGGGVPPSYAFLNVDRHVPLLFLAIAFAIIVIAVAWWRGAMALVGLFIGAAVILKWMLPALLQGESGLWVALVGASAIMLVVLYSTHGVSLRTSVALLGTFVGIAISAIASVWAIHGGQLTGMPDETAQLLSSFVPSLNLADVLTCGMVLAGLGVLNDVTVTQASAVWELREAGPNLSRMRIFTSAMRIGRDHIASTIYTLVFAYGSASLVTLTLLQIYSQPIGDLVSTEAIAEEIVRTLAAAIGLVLAVPVTTAIAAAIAGPAPSHDTVA</sequence>
<reference evidence="2 3" key="1">
    <citation type="submission" date="2018-11" db="EMBL/GenBank/DDBJ databases">
        <title>Complete genome sequence of Nocardioides baekrokdamisoli strain KCTC 39748.</title>
        <authorList>
            <person name="Kang S.W."/>
            <person name="Lee K.C."/>
            <person name="Kim K.K."/>
            <person name="Kim J.S."/>
            <person name="Kim D.S."/>
            <person name="Ko S.H."/>
            <person name="Yang S.H."/>
            <person name="Shin Y.K."/>
            <person name="Lee J.S."/>
        </authorList>
    </citation>
    <scope>NUCLEOTIDE SEQUENCE [LARGE SCALE GENOMIC DNA]</scope>
    <source>
        <strain evidence="2 3">KCTC 39748</strain>
    </source>
</reference>
<accession>A0A3G9IBJ8</accession>
<evidence type="ECO:0008006" key="4">
    <source>
        <dbReference type="Google" id="ProtNLM"/>
    </source>
</evidence>
<dbReference type="InterPro" id="IPR012507">
    <property type="entry name" value="YibE_F"/>
</dbReference>
<dbReference type="KEGG" id="nbe:Back2_05170"/>
<feature type="transmembrane region" description="Helical" evidence="1">
    <location>
        <begin position="155"/>
        <end position="174"/>
    </location>
</feature>
<gene>
    <name evidence="2" type="ORF">Back2_05170</name>
</gene>
<evidence type="ECO:0000313" key="3">
    <source>
        <dbReference type="Proteomes" id="UP000271573"/>
    </source>
</evidence>
<dbReference type="PANTHER" id="PTHR41771:SF1">
    <property type="entry name" value="MEMBRANE PROTEIN"/>
    <property type="match status" value="1"/>
</dbReference>
<feature type="transmembrane region" description="Helical" evidence="1">
    <location>
        <begin position="233"/>
        <end position="253"/>
    </location>
</feature>
<dbReference type="Proteomes" id="UP000271573">
    <property type="component" value="Chromosome"/>
</dbReference>
<dbReference type="RefSeq" id="WP_125566492.1">
    <property type="nucleotide sequence ID" value="NZ_AP019307.1"/>
</dbReference>
<keyword evidence="1" id="KW-0472">Membrane</keyword>
<feature type="transmembrane region" description="Helical" evidence="1">
    <location>
        <begin position="21"/>
        <end position="42"/>
    </location>
</feature>
<feature type="transmembrane region" description="Helical" evidence="1">
    <location>
        <begin position="206"/>
        <end position="224"/>
    </location>
</feature>
<feature type="transmembrane region" description="Helical" evidence="1">
    <location>
        <begin position="335"/>
        <end position="357"/>
    </location>
</feature>
<keyword evidence="3" id="KW-1185">Reference proteome</keyword>